<dbReference type="EMBL" id="MRCY01000982">
    <property type="protein sequence ID" value="RKK76157.1"/>
    <property type="molecule type" value="Genomic_DNA"/>
</dbReference>
<evidence type="ECO:0000313" key="2">
    <source>
        <dbReference type="Proteomes" id="UP000285860"/>
    </source>
</evidence>
<accession>A0A420N757</accession>
<sequence>MPERLKWVMRDRESFLGHLKELKEHNDYFSSVIQLRPSHQQQDDPLVADRLTSTTKKLRNTGYHLRRLIQGLSSVRDSQAMVFEIMLYDDPFEFHTKLRKDEPALTSLRTSSSAFAMQLLQVPMESSAATIPQLTLNYPVFLEVPPETQLPSRDPPSEALPSIETVGDLQNQLQYVKMAPVTEGYCRPTGSLSANDTDRQSSIRIFYDTTPYTRSKTLLEALNNPAEHALRKLKFLGFRARLANVIATSFVHHVIAGYPLEYESKQLHYYSTTPDRTTQTQATDLAAARINPYIQLRAIGA</sequence>
<reference evidence="1 2" key="1">
    <citation type="journal article" date="2018" name="Sci. Rep.">
        <title>Characterisation of pathogen-specific regions and novel effector candidates in Fusarium oxysporum f. sp. cepae.</title>
        <authorList>
            <person name="Armitage A.D."/>
            <person name="Taylor A."/>
            <person name="Sobczyk M.K."/>
            <person name="Baxter L."/>
            <person name="Greenfield B.P."/>
            <person name="Bates H.J."/>
            <person name="Wilson F."/>
            <person name="Jackson A.C."/>
            <person name="Ott S."/>
            <person name="Harrison R.J."/>
            <person name="Clarkson J.P."/>
        </authorList>
    </citation>
    <scope>NUCLEOTIDE SEQUENCE [LARGE SCALE GENOMIC DNA]</scope>
    <source>
        <strain evidence="1 2">Fo_A28</strain>
    </source>
</reference>
<proteinExistence type="predicted"/>
<organism evidence="1 2">
    <name type="scientific">Fusarium oxysporum</name>
    <name type="common">Fusarium vascular wilt</name>
    <dbReference type="NCBI Taxonomy" id="5507"/>
    <lineage>
        <taxon>Eukaryota</taxon>
        <taxon>Fungi</taxon>
        <taxon>Dikarya</taxon>
        <taxon>Ascomycota</taxon>
        <taxon>Pezizomycotina</taxon>
        <taxon>Sordariomycetes</taxon>
        <taxon>Hypocreomycetidae</taxon>
        <taxon>Hypocreales</taxon>
        <taxon>Nectriaceae</taxon>
        <taxon>Fusarium</taxon>
        <taxon>Fusarium oxysporum species complex</taxon>
    </lineage>
</organism>
<comment type="caution">
    <text evidence="1">The sequence shown here is derived from an EMBL/GenBank/DDBJ whole genome shotgun (WGS) entry which is preliminary data.</text>
</comment>
<name>A0A420N757_FUSOX</name>
<dbReference type="AlphaFoldDB" id="A0A420N757"/>
<dbReference type="Proteomes" id="UP000285860">
    <property type="component" value="Unassembled WGS sequence"/>
</dbReference>
<gene>
    <name evidence="1" type="ORF">BFJ68_g18053</name>
</gene>
<protein>
    <submittedName>
        <fullName evidence="1">Uncharacterized protein</fullName>
    </submittedName>
</protein>
<evidence type="ECO:0000313" key="1">
    <source>
        <dbReference type="EMBL" id="RKK76157.1"/>
    </source>
</evidence>